<feature type="transmembrane region" description="Helical" evidence="4">
    <location>
        <begin position="55"/>
        <end position="77"/>
    </location>
</feature>
<feature type="transmembrane region" description="Helical" evidence="4">
    <location>
        <begin position="193"/>
        <end position="214"/>
    </location>
</feature>
<evidence type="ECO:0000313" key="7">
    <source>
        <dbReference type="Proteomes" id="UP000750502"/>
    </source>
</evidence>
<dbReference type="PANTHER" id="PTHR24198:SF165">
    <property type="entry name" value="ANKYRIN REPEAT-CONTAINING PROTEIN-RELATED"/>
    <property type="match status" value="1"/>
</dbReference>
<keyword evidence="7" id="KW-1185">Reference proteome</keyword>
<dbReference type="InterPro" id="IPR036770">
    <property type="entry name" value="Ankyrin_rpt-contain_sf"/>
</dbReference>
<feature type="chain" id="PRO_5040144564" description="Ankyrin repeat protein" evidence="5">
    <location>
        <begin position="17"/>
        <end position="1261"/>
    </location>
</feature>
<dbReference type="PROSITE" id="PS50088">
    <property type="entry name" value="ANK_REPEAT"/>
    <property type="match status" value="3"/>
</dbReference>
<feature type="repeat" description="ANK" evidence="3">
    <location>
        <begin position="959"/>
        <end position="991"/>
    </location>
</feature>
<comment type="caution">
    <text evidence="6">The sequence shown here is derived from an EMBL/GenBank/DDBJ whole genome shotgun (WGS) entry which is preliminary data.</text>
</comment>
<proteinExistence type="predicted"/>
<reference evidence="6" key="2">
    <citation type="submission" date="2020-10" db="EMBL/GenBank/DDBJ databases">
        <authorList>
            <person name="Peck L.D."/>
            <person name="Nowell R.W."/>
            <person name="Flood J."/>
            <person name="Ryan M.J."/>
            <person name="Barraclough T.G."/>
        </authorList>
    </citation>
    <scope>NUCLEOTIDE SEQUENCE</scope>
    <source>
        <strain evidence="6">IMI 127659i</strain>
    </source>
</reference>
<evidence type="ECO:0008006" key="8">
    <source>
        <dbReference type="Google" id="ProtNLM"/>
    </source>
</evidence>
<dbReference type="PANTHER" id="PTHR24198">
    <property type="entry name" value="ANKYRIN REPEAT AND PROTEIN KINASE DOMAIN-CONTAINING PROTEIN"/>
    <property type="match status" value="1"/>
</dbReference>
<dbReference type="SMART" id="SM00248">
    <property type="entry name" value="ANK"/>
    <property type="match status" value="8"/>
</dbReference>
<dbReference type="Pfam" id="PF12796">
    <property type="entry name" value="Ank_2"/>
    <property type="match status" value="3"/>
</dbReference>
<name>A0A9P7HQK6_9HYPO</name>
<sequence length="1261" mass="138503">MLISIWFYLIISPVQADGWDDFSNNLATDLAPILSLFGEQITKQYLSESIQPIDYFIFALAPIGILTAVVSAIRVCGSPSLRAFIGRAQEGGGAAEAELCSSTSRDVCELYNNGGIARVFGRPKILEIVHDPTNQDFDGGTAGIYTFQSYILQERGKEEWKTGDDKEKQQSALSPNLSLNIGIKRKSRTIFRAVALMGTLLQVGVLAFAAIVTYHLQWEKEGNRPASYACPLTIIGTVLLFCGIFLCAYLIGESTGERFFNRKTNSQRSTSSTIYWVQPGGQILGDQMFDPFCSSDYKEPLQQYVTSWKKRSSDLELLLWIAVGTTVSSFAIQFTGLRSLHSAVAVAQLGAMVLMSAARAALRMQRLKPEDNYLALYPDIVTGHELDWLAIRLEQVQRHGQSTDDTKVRCLWRFRGVPDDEPRIHKRKPNNYPDGNNSVDRILAYRTRLAILSQAGKASPRSGALAEHFNIEMVDVRDTAQKVVAAISSAANIIFSGALGVEESWKDAESIFWSFDCQVEHNVYFQRQSPPRLPGSPRKQPLQLTRPGGVGPWSLQSEVTLEGILGLWVWSLKFDPQVELSDAKTGLRVSQATEIKSRRIVTTEREISETELKAWLGGTILKFAENSLIHPCSQRGSANTIWQKDQDGRWYEALFEGLREEQYRFFGWHTMKLSPNQHAASITVWSAPTTSSLTTLCAQEIFGSFLGSILGIVDYFSNPVIGKHTQDLPLASKMASELVTAFVESGLGTREDALLCISPLLISPLTISVTETDLADARKSADHLRKQGEWMQAERVLRWAWRTCINHQSFDAGADDSPEAKNTERTAIALGELYRWALLDDTKTEGFGMRGIRWLLQQKSRLGSQLLSSVEGVIDRYAYVAEAIRDTSPGRGRANASAFKIGTERAITLINVTLSMSKTSMPQQKGSALCTVASRGWSEIVLALLELGADADFADTTAGGKRALSYAAESGNTDTVAALLEGRASPTLLDNFLWTPLHYAADAGSLAVVKILLSNPEVVPDARNDYGQTPLWRAAEKGQEAVVRLLAQEGSSRVNVDAGNVYDTTPLMKAVKEGHPGVVRLLLDMEAVNPDAFDNDDGCSVLWYAANTGHEEITRWLLETSKVNVNAENYAGETVLRTAVENGHGAVVKMLLTVGGAYPDAESLFQAVEQGNLEMVQLMLGTGKVEPETRDNDGQTLLSSAAANGHPEIVSLLLAEWGDDPNVQDDIQQALLIARDLEDHALTELLESALSGAGQEDIRSL</sequence>
<dbReference type="EMBL" id="JADFTT010000238">
    <property type="protein sequence ID" value="KAG5764625.1"/>
    <property type="molecule type" value="Genomic_DNA"/>
</dbReference>
<feature type="signal peptide" evidence="5">
    <location>
        <begin position="1"/>
        <end position="16"/>
    </location>
</feature>
<dbReference type="InterPro" id="IPR002110">
    <property type="entry name" value="Ankyrin_rpt"/>
</dbReference>
<feature type="repeat" description="ANK" evidence="3">
    <location>
        <begin position="1193"/>
        <end position="1226"/>
    </location>
</feature>
<keyword evidence="1" id="KW-0677">Repeat</keyword>
<feature type="repeat" description="ANK" evidence="3">
    <location>
        <begin position="1026"/>
        <end position="1058"/>
    </location>
</feature>
<dbReference type="Proteomes" id="UP000750502">
    <property type="component" value="Unassembled WGS sequence"/>
</dbReference>
<evidence type="ECO:0000256" key="4">
    <source>
        <dbReference type="SAM" id="Phobius"/>
    </source>
</evidence>
<evidence type="ECO:0000313" key="6">
    <source>
        <dbReference type="EMBL" id="KAG5764625.1"/>
    </source>
</evidence>
<dbReference type="Gene3D" id="1.25.40.20">
    <property type="entry name" value="Ankyrin repeat-containing domain"/>
    <property type="match status" value="3"/>
</dbReference>
<dbReference type="AlphaFoldDB" id="A0A9P7HQK6"/>
<evidence type="ECO:0000256" key="1">
    <source>
        <dbReference type="ARBA" id="ARBA00022737"/>
    </source>
</evidence>
<evidence type="ECO:0000256" key="5">
    <source>
        <dbReference type="SAM" id="SignalP"/>
    </source>
</evidence>
<feature type="transmembrane region" description="Helical" evidence="4">
    <location>
        <begin position="317"/>
        <end position="337"/>
    </location>
</feature>
<keyword evidence="4" id="KW-1133">Transmembrane helix</keyword>
<evidence type="ECO:0000256" key="2">
    <source>
        <dbReference type="ARBA" id="ARBA00023043"/>
    </source>
</evidence>
<protein>
    <recommendedName>
        <fullName evidence="8">Ankyrin repeat protein</fullName>
    </recommendedName>
</protein>
<dbReference type="Pfam" id="PF13637">
    <property type="entry name" value="Ank_4"/>
    <property type="match status" value="1"/>
</dbReference>
<keyword evidence="5" id="KW-0732">Signal</keyword>
<keyword evidence="4" id="KW-0472">Membrane</keyword>
<dbReference type="PROSITE" id="PS50297">
    <property type="entry name" value="ANK_REP_REGION"/>
    <property type="match status" value="1"/>
</dbReference>
<reference evidence="6" key="1">
    <citation type="journal article" date="2020" name="bioRxiv">
        <title>Historical genomics reveals the evolutionary mechanisms behind multiple outbreaks of the host-specific coffee wilt pathogen Fusarium xylarioides.</title>
        <authorList>
            <person name="Peck D."/>
            <person name="Nowell R.W."/>
            <person name="Flood J."/>
            <person name="Ryan M.J."/>
            <person name="Barraclough T.G."/>
        </authorList>
    </citation>
    <scope>NUCLEOTIDE SEQUENCE</scope>
    <source>
        <strain evidence="6">IMI 127659i</strain>
    </source>
</reference>
<dbReference type="SUPFAM" id="SSF48403">
    <property type="entry name" value="Ankyrin repeat"/>
    <property type="match status" value="1"/>
</dbReference>
<organism evidence="6 7">
    <name type="scientific">Fusarium xylarioides</name>
    <dbReference type="NCBI Taxonomy" id="221167"/>
    <lineage>
        <taxon>Eukaryota</taxon>
        <taxon>Fungi</taxon>
        <taxon>Dikarya</taxon>
        <taxon>Ascomycota</taxon>
        <taxon>Pezizomycotina</taxon>
        <taxon>Sordariomycetes</taxon>
        <taxon>Hypocreomycetidae</taxon>
        <taxon>Hypocreales</taxon>
        <taxon>Nectriaceae</taxon>
        <taxon>Fusarium</taxon>
        <taxon>Fusarium fujikuroi species complex</taxon>
    </lineage>
</organism>
<evidence type="ECO:0000256" key="3">
    <source>
        <dbReference type="PROSITE-ProRule" id="PRU00023"/>
    </source>
</evidence>
<keyword evidence="4" id="KW-0812">Transmembrane</keyword>
<keyword evidence="2 3" id="KW-0040">ANK repeat</keyword>
<accession>A0A9P7HQK6</accession>
<gene>
    <name evidence="6" type="ORF">H9Q72_007280</name>
</gene>
<feature type="transmembrane region" description="Helical" evidence="4">
    <location>
        <begin position="226"/>
        <end position="252"/>
    </location>
</feature>
<dbReference type="OrthoDB" id="7464126at2759"/>